<keyword evidence="1" id="KW-1133">Transmembrane helix</keyword>
<name>A0A8S5RLN1_9VIRU</name>
<evidence type="ECO:0000313" key="2">
    <source>
        <dbReference type="EMBL" id="DAE32263.1"/>
    </source>
</evidence>
<organism evidence="2">
    <name type="scientific">virus sp. ctvdG25</name>
    <dbReference type="NCBI Taxonomy" id="2825827"/>
    <lineage>
        <taxon>Viruses</taxon>
    </lineage>
</organism>
<accession>A0A8S5RLN1</accession>
<keyword evidence="1" id="KW-0472">Membrane</keyword>
<feature type="transmembrane region" description="Helical" evidence="1">
    <location>
        <begin position="25"/>
        <end position="46"/>
    </location>
</feature>
<feature type="transmembrane region" description="Helical" evidence="1">
    <location>
        <begin position="58"/>
        <end position="75"/>
    </location>
</feature>
<dbReference type="EMBL" id="BK059119">
    <property type="protein sequence ID" value="DAE32263.1"/>
    <property type="molecule type" value="Genomic_DNA"/>
</dbReference>
<keyword evidence="1" id="KW-0812">Transmembrane</keyword>
<sequence length="104" mass="11716">MEGGNMGKRLRRGKRQKKFLADERFATKVIVAIGITTAIFIAAQYVSFLITGIEQTTLITYYFTAVVIECGALMLKRVSEIIVARVKKKEEIEPETETDESEVL</sequence>
<protein>
    <submittedName>
        <fullName evidence="2">Uncharacterized protein</fullName>
    </submittedName>
</protein>
<proteinExistence type="predicted"/>
<evidence type="ECO:0000256" key="1">
    <source>
        <dbReference type="SAM" id="Phobius"/>
    </source>
</evidence>
<reference evidence="2" key="1">
    <citation type="journal article" date="2021" name="Proc. Natl. Acad. Sci. U.S.A.">
        <title>A Catalog of Tens of Thousands of Viruses from Human Metagenomes Reveals Hidden Associations with Chronic Diseases.</title>
        <authorList>
            <person name="Tisza M.J."/>
            <person name="Buck C.B."/>
        </authorList>
    </citation>
    <scope>NUCLEOTIDE SEQUENCE</scope>
    <source>
        <strain evidence="2">CtvdG25</strain>
    </source>
</reference>